<dbReference type="InterPro" id="IPR020845">
    <property type="entry name" value="AMP-binding_CS"/>
</dbReference>
<dbReference type="Gene3D" id="2.30.38.10">
    <property type="entry name" value="Luciferase, Domain 3"/>
    <property type="match status" value="1"/>
</dbReference>
<dbReference type="PROSITE" id="PS00455">
    <property type="entry name" value="AMP_BINDING"/>
    <property type="match status" value="1"/>
</dbReference>
<dbReference type="EMBL" id="JASJQH010000094">
    <property type="protein sequence ID" value="KAK9767189.1"/>
    <property type="molecule type" value="Genomic_DNA"/>
</dbReference>
<protein>
    <submittedName>
        <fullName evidence="3">Uncharacterized protein</fullName>
    </submittedName>
</protein>
<evidence type="ECO:0000313" key="3">
    <source>
        <dbReference type="EMBL" id="KAK9767189.1"/>
    </source>
</evidence>
<dbReference type="CDD" id="cd05917">
    <property type="entry name" value="FACL_like_2"/>
    <property type="match status" value="1"/>
</dbReference>
<feature type="domain" description="AMP-dependent synthetase/ligase" evidence="1">
    <location>
        <begin position="66"/>
        <end position="460"/>
    </location>
</feature>
<dbReference type="InterPro" id="IPR045851">
    <property type="entry name" value="AMP-bd_C_sf"/>
</dbReference>
<dbReference type="PANTHER" id="PTHR43201">
    <property type="entry name" value="ACYL-COA SYNTHETASE"/>
    <property type="match status" value="1"/>
</dbReference>
<reference evidence="3 4" key="1">
    <citation type="submission" date="2023-04" db="EMBL/GenBank/DDBJ databases">
        <title>Genome of Basidiobolus ranarum AG-B5.</title>
        <authorList>
            <person name="Stajich J.E."/>
            <person name="Carter-House D."/>
            <person name="Gryganskyi A."/>
        </authorList>
    </citation>
    <scope>NUCLEOTIDE SEQUENCE [LARGE SCALE GENOMIC DNA]</scope>
    <source>
        <strain evidence="3 4">AG-B5</strain>
    </source>
</reference>
<accession>A0ABR2X0A2</accession>
<dbReference type="PANTHER" id="PTHR43201:SF30">
    <property type="entry name" value="AMP-DEPENDENT SYNTHETASE_LIGASE DOMAIN-CONTAINING PROTEIN"/>
    <property type="match status" value="1"/>
</dbReference>
<gene>
    <name evidence="3" type="ORF">K7432_003188</name>
</gene>
<keyword evidence="4" id="KW-1185">Reference proteome</keyword>
<sequence>MYSICKSVYPRLNTANTWRTLLVNSRRKYSAVDVQHNQPKYLTKSHVVGDTSKPLCEETIGAFWNRQVSRFGDREALIVKHENNLRWSFREFGENVDNLIRGLHASGLRKGDRVGVFMPNNSAWATLQYATAKLGLILVTINPAYRSHELLQALQLVECKSLILTPAFKSSDYVKMLESIIPEYKSGQQNNLQCEEIPSLKQIVMVDNSFGKYDFKDLNGITRYEDLLMKDTQLDKSIHQLQETLSNNDIVNIQFTSGTTGLPKGVSLSHRNILNNGISIGDRMLLTEKDKVCIPVPLYHCFGLVLGNMAAMTHGASVVYPSEGFNSVLTLKAVEEERCTALHGVPTMFIDEMNLPDFSKYDLSSLRTGIAAGSPVPIETMRDLISKMHMKDITICYGMTETSPVSFQSQTTDDVEHRCETVGSIHPHVEAKVIDPETGETVPVGQSGELCTKGYIVMQGGYWNSPSQTSEVIDKDGWMHTGDTGVINKDGYCKIIGRIKDIIIRGGEKVHPVEVENCIFEMPGVQNVSIIGVPDKKFGEQVCAWITPRDGVELTEESIRAFCQGLISHYKIPKYIIFMPSEEFPKTVTGKIQKNIMRERSKKLLGL</sequence>
<dbReference type="SUPFAM" id="SSF56801">
    <property type="entry name" value="Acetyl-CoA synthetase-like"/>
    <property type="match status" value="1"/>
</dbReference>
<dbReference type="InterPro" id="IPR025110">
    <property type="entry name" value="AMP-bd_C"/>
</dbReference>
<dbReference type="Gene3D" id="3.30.300.30">
    <property type="match status" value="1"/>
</dbReference>
<dbReference type="InterPro" id="IPR000873">
    <property type="entry name" value="AMP-dep_synth/lig_dom"/>
</dbReference>
<dbReference type="Proteomes" id="UP001479436">
    <property type="component" value="Unassembled WGS sequence"/>
</dbReference>
<proteinExistence type="predicted"/>
<evidence type="ECO:0000259" key="2">
    <source>
        <dbReference type="Pfam" id="PF13193"/>
    </source>
</evidence>
<dbReference type="Pfam" id="PF00501">
    <property type="entry name" value="AMP-binding"/>
    <property type="match status" value="1"/>
</dbReference>
<evidence type="ECO:0000313" key="4">
    <source>
        <dbReference type="Proteomes" id="UP001479436"/>
    </source>
</evidence>
<comment type="caution">
    <text evidence="3">The sequence shown here is derived from an EMBL/GenBank/DDBJ whole genome shotgun (WGS) entry which is preliminary data.</text>
</comment>
<name>A0ABR2X0A2_9FUNG</name>
<feature type="domain" description="AMP-binding enzyme C-terminal" evidence="2">
    <location>
        <begin position="514"/>
        <end position="591"/>
    </location>
</feature>
<organism evidence="3 4">
    <name type="scientific">Basidiobolus ranarum</name>
    <dbReference type="NCBI Taxonomy" id="34480"/>
    <lineage>
        <taxon>Eukaryota</taxon>
        <taxon>Fungi</taxon>
        <taxon>Fungi incertae sedis</taxon>
        <taxon>Zoopagomycota</taxon>
        <taxon>Entomophthoromycotina</taxon>
        <taxon>Basidiobolomycetes</taxon>
        <taxon>Basidiobolales</taxon>
        <taxon>Basidiobolaceae</taxon>
        <taxon>Basidiobolus</taxon>
    </lineage>
</organism>
<dbReference type="Gene3D" id="3.40.50.980">
    <property type="match status" value="2"/>
</dbReference>
<evidence type="ECO:0000259" key="1">
    <source>
        <dbReference type="Pfam" id="PF00501"/>
    </source>
</evidence>
<dbReference type="Pfam" id="PF13193">
    <property type="entry name" value="AMP-binding_C"/>
    <property type="match status" value="1"/>
</dbReference>